<evidence type="ECO:0000259" key="2">
    <source>
        <dbReference type="Pfam" id="PF00175"/>
    </source>
</evidence>
<dbReference type="GO" id="GO:0010181">
    <property type="term" value="F:FMN binding"/>
    <property type="evidence" value="ECO:0007669"/>
    <property type="project" value="TreeGrafter"/>
</dbReference>
<dbReference type="EMBL" id="CP045907">
    <property type="protein sequence ID" value="QQP35609.1"/>
    <property type="molecule type" value="Genomic_DNA"/>
</dbReference>
<dbReference type="Proteomes" id="UP000595437">
    <property type="component" value="Chromosome 18"/>
</dbReference>
<dbReference type="PANTHER" id="PTHR19384:SF10">
    <property type="entry name" value="NADPH-DEPENDENT DIFLAVIN OXIDOREDUCTASE 1"/>
    <property type="match status" value="1"/>
</dbReference>
<proteinExistence type="predicted"/>
<feature type="domain" description="Oxidoreductase FAD/NAD(P)-binding" evidence="2">
    <location>
        <begin position="19"/>
        <end position="114"/>
    </location>
</feature>
<evidence type="ECO:0000256" key="1">
    <source>
        <dbReference type="ARBA" id="ARBA00022630"/>
    </source>
</evidence>
<reference evidence="4" key="1">
    <citation type="submission" date="2021-01" db="EMBL/GenBank/DDBJ databases">
        <title>Caligus Genome Assembly.</title>
        <authorList>
            <person name="Gallardo-Escarate C."/>
        </authorList>
    </citation>
    <scope>NUCLEOTIDE SEQUENCE [LARGE SCALE GENOMIC DNA]</scope>
</reference>
<dbReference type="SUPFAM" id="SSF52343">
    <property type="entry name" value="Ferredoxin reductase-like, C-terminal NADP-linked domain"/>
    <property type="match status" value="1"/>
</dbReference>
<dbReference type="AlphaFoldDB" id="A0A7T8GPR0"/>
<organism evidence="3 4">
    <name type="scientific">Caligus rogercresseyi</name>
    <name type="common">Sea louse</name>
    <dbReference type="NCBI Taxonomy" id="217165"/>
    <lineage>
        <taxon>Eukaryota</taxon>
        <taxon>Metazoa</taxon>
        <taxon>Ecdysozoa</taxon>
        <taxon>Arthropoda</taxon>
        <taxon>Crustacea</taxon>
        <taxon>Multicrustacea</taxon>
        <taxon>Hexanauplia</taxon>
        <taxon>Copepoda</taxon>
        <taxon>Siphonostomatoida</taxon>
        <taxon>Caligidae</taxon>
        <taxon>Caligus</taxon>
    </lineage>
</organism>
<gene>
    <name evidence="3" type="ORF">FKW44_023883</name>
</gene>
<feature type="non-terminal residue" evidence="3">
    <location>
        <position position="144"/>
    </location>
</feature>
<evidence type="ECO:0000313" key="3">
    <source>
        <dbReference type="EMBL" id="QQP35609.1"/>
    </source>
</evidence>
<dbReference type="InterPro" id="IPR001433">
    <property type="entry name" value="OxRdtase_FAD/NAD-bd"/>
</dbReference>
<dbReference type="Gene3D" id="3.40.50.80">
    <property type="entry name" value="Nucleotide-binding domain of ferredoxin-NADP reductase (FNR) module"/>
    <property type="match status" value="1"/>
</dbReference>
<keyword evidence="4" id="KW-1185">Reference proteome</keyword>
<dbReference type="InterPro" id="IPR039261">
    <property type="entry name" value="FNR_nucleotide-bd"/>
</dbReference>
<keyword evidence="1" id="KW-0285">Flavoprotein</keyword>
<sequence>MDNKWNLQIPSTLHRAQNISPFRSYLLSQSSNPNNTCCALFFGCRGKDKDFYFSTEWSELSNELPNFAFFVAFSRDSEDKVYVQHLIKENSSLMKEMIVDKGGSFFIAGNAKNMPDQSLEEHGVGDVEEYVKDMELKNRYQTET</sequence>
<dbReference type="GO" id="GO:0005829">
    <property type="term" value="C:cytosol"/>
    <property type="evidence" value="ECO:0007669"/>
    <property type="project" value="TreeGrafter"/>
</dbReference>
<evidence type="ECO:0000313" key="4">
    <source>
        <dbReference type="Proteomes" id="UP000595437"/>
    </source>
</evidence>
<name>A0A7T8GPR0_CALRO</name>
<dbReference type="GO" id="GO:0016491">
    <property type="term" value="F:oxidoreductase activity"/>
    <property type="evidence" value="ECO:0007669"/>
    <property type="project" value="InterPro"/>
</dbReference>
<dbReference type="GO" id="GO:0050660">
    <property type="term" value="F:flavin adenine dinucleotide binding"/>
    <property type="evidence" value="ECO:0007669"/>
    <property type="project" value="TreeGrafter"/>
</dbReference>
<dbReference type="OrthoDB" id="1856718at2759"/>
<protein>
    <submittedName>
        <fullName evidence="3">NADPH-dependent diflavin oxidoreductase 1</fullName>
    </submittedName>
</protein>
<accession>A0A7T8GPR0</accession>
<dbReference type="PANTHER" id="PTHR19384">
    <property type="entry name" value="NITRIC OXIDE SYNTHASE-RELATED"/>
    <property type="match status" value="1"/>
</dbReference>
<dbReference type="Pfam" id="PF00175">
    <property type="entry name" value="NAD_binding_1"/>
    <property type="match status" value="1"/>
</dbReference>